<sequence length="320" mass="36660">MEKLTLMAKVSIIIPTYNLCNMLCETIQSVLNQTEKDLEIIVVDDGSTDETANAVKRIGDSRIKYFYKDNGGTPAARNYGLERANGEFIAFLDHDDLYPKDFIEKMTAALENNPEYGLAYGELDIILPDGRKKRDFAGGFQKSGYLVIDCFKEGFVHTSSSVMRRSALSDCRYDEQLRQSYEDADFFLRLALKIKFIFVPDVRGIRREHYDNLSVKVGVKPTRILVLERFYNILGGKNVVPKKIAYKKLSNACRKVAKYYLKENMRKASISIYKKAIKYNPADLRLYKELFSAFMIRKETCPNWQMPESLGLPVAPKAEI</sequence>
<feature type="domain" description="Glycosyltransferase 2-like" evidence="1">
    <location>
        <begin position="11"/>
        <end position="170"/>
    </location>
</feature>
<reference evidence="2" key="1">
    <citation type="journal article" date="2011" name="Environ. Microbiol.">
        <title>Genomic insights into the metabolic potential of the polycyclic aromatic hydrocarbon degrading sulfate-reducing Deltaproteobacterium N47.</title>
        <authorList>
            <person name="Bergmann F."/>
            <person name="Selesi D."/>
            <person name="Weinmaier T."/>
            <person name="Tischler P."/>
            <person name="Rattei T."/>
            <person name="Meckenstock R.U."/>
        </authorList>
    </citation>
    <scope>NUCLEOTIDE SEQUENCE</scope>
</reference>
<dbReference type="InterPro" id="IPR050834">
    <property type="entry name" value="Glycosyltransf_2"/>
</dbReference>
<dbReference type="PANTHER" id="PTHR43685:SF2">
    <property type="entry name" value="GLYCOSYLTRANSFERASE 2-LIKE DOMAIN-CONTAINING PROTEIN"/>
    <property type="match status" value="1"/>
</dbReference>
<accession>E1Y986</accession>
<dbReference type="SUPFAM" id="SSF53448">
    <property type="entry name" value="Nucleotide-diphospho-sugar transferases"/>
    <property type="match status" value="1"/>
</dbReference>
<gene>
    <name evidence="2" type="ORF">N47_A11590</name>
</gene>
<proteinExistence type="predicted"/>
<protein>
    <recommendedName>
        <fullName evidence="1">Glycosyltransferase 2-like domain-containing protein</fullName>
    </recommendedName>
</protein>
<dbReference type="CAZy" id="GT2">
    <property type="family name" value="Glycosyltransferase Family 2"/>
</dbReference>
<name>E1Y986_9BACT</name>
<evidence type="ECO:0000313" key="2">
    <source>
        <dbReference type="EMBL" id="CBX27130.1"/>
    </source>
</evidence>
<dbReference type="Gene3D" id="3.90.550.10">
    <property type="entry name" value="Spore Coat Polysaccharide Biosynthesis Protein SpsA, Chain A"/>
    <property type="match status" value="1"/>
</dbReference>
<dbReference type="InterPro" id="IPR029044">
    <property type="entry name" value="Nucleotide-diphossugar_trans"/>
</dbReference>
<dbReference type="PANTHER" id="PTHR43685">
    <property type="entry name" value="GLYCOSYLTRANSFERASE"/>
    <property type="match status" value="1"/>
</dbReference>
<dbReference type="EMBL" id="FR695864">
    <property type="protein sequence ID" value="CBX27130.1"/>
    <property type="molecule type" value="Genomic_DNA"/>
</dbReference>
<evidence type="ECO:0000259" key="1">
    <source>
        <dbReference type="Pfam" id="PF00535"/>
    </source>
</evidence>
<organism evidence="2">
    <name type="scientific">uncultured Desulfobacterium sp</name>
    <dbReference type="NCBI Taxonomy" id="201089"/>
    <lineage>
        <taxon>Bacteria</taxon>
        <taxon>Pseudomonadati</taxon>
        <taxon>Thermodesulfobacteriota</taxon>
        <taxon>Desulfobacteria</taxon>
        <taxon>Desulfobacterales</taxon>
        <taxon>Desulfobacteriaceae</taxon>
        <taxon>Desulfobacterium</taxon>
        <taxon>environmental samples</taxon>
    </lineage>
</organism>
<dbReference type="Pfam" id="PF00535">
    <property type="entry name" value="Glycos_transf_2"/>
    <property type="match status" value="1"/>
</dbReference>
<dbReference type="AlphaFoldDB" id="E1Y986"/>
<dbReference type="InterPro" id="IPR001173">
    <property type="entry name" value="Glyco_trans_2-like"/>
</dbReference>
<dbReference type="CDD" id="cd00761">
    <property type="entry name" value="Glyco_tranf_GTA_type"/>
    <property type="match status" value="1"/>
</dbReference>